<dbReference type="InterPro" id="IPR058506">
    <property type="entry name" value="DUF8193"/>
</dbReference>
<feature type="domain" description="DUF8195" evidence="4">
    <location>
        <begin position="380"/>
        <end position="648"/>
    </location>
</feature>
<dbReference type="HOGENOM" id="CLU_038792_1_0_9"/>
<keyword evidence="6" id="KW-1185">Reference proteome</keyword>
<evidence type="ECO:0000313" key="5">
    <source>
        <dbReference type="EMBL" id="ESL02301.1"/>
    </source>
</evidence>
<dbReference type="InterPro" id="IPR058507">
    <property type="entry name" value="DUF8194"/>
</dbReference>
<evidence type="ECO:0000259" key="3">
    <source>
        <dbReference type="Pfam" id="PF26614"/>
    </source>
</evidence>
<dbReference type="RefSeq" id="WP_023355295.1">
    <property type="nucleotide sequence ID" value="NZ_KI535369.1"/>
</dbReference>
<comment type="caution">
    <text evidence="5">The sequence shown here is derived from an EMBL/GenBank/DDBJ whole genome shotgun (WGS) entry which is preliminary data.</text>
</comment>
<feature type="signal peptide" evidence="1">
    <location>
        <begin position="1"/>
        <end position="29"/>
    </location>
</feature>
<dbReference type="STRING" id="592026.GCWU0000282_002435"/>
<evidence type="ECO:0000313" key="6">
    <source>
        <dbReference type="Proteomes" id="UP000018227"/>
    </source>
</evidence>
<organism evidence="5 6">
    <name type="scientific">Catonella morbi ATCC 51271</name>
    <dbReference type="NCBI Taxonomy" id="592026"/>
    <lineage>
        <taxon>Bacteria</taxon>
        <taxon>Bacillati</taxon>
        <taxon>Bacillota</taxon>
        <taxon>Clostridia</taxon>
        <taxon>Lachnospirales</taxon>
        <taxon>Lachnospiraceae</taxon>
        <taxon>Catonella</taxon>
    </lineage>
</organism>
<dbReference type="InterPro" id="IPR058508">
    <property type="entry name" value="DUF8195"/>
</dbReference>
<evidence type="ECO:0000256" key="1">
    <source>
        <dbReference type="SAM" id="SignalP"/>
    </source>
</evidence>
<dbReference type="Pfam" id="PF26615">
    <property type="entry name" value="DUF8195"/>
    <property type="match status" value="1"/>
</dbReference>
<dbReference type="Pfam" id="PF26614">
    <property type="entry name" value="DUF8194"/>
    <property type="match status" value="1"/>
</dbReference>
<evidence type="ECO:0000259" key="2">
    <source>
        <dbReference type="Pfam" id="PF26613"/>
    </source>
</evidence>
<keyword evidence="1" id="KW-0732">Signal</keyword>
<dbReference type="eggNOG" id="ENOG502Z92N">
    <property type="taxonomic scope" value="Bacteria"/>
</dbReference>
<gene>
    <name evidence="5" type="ORF">GCWU0000282_002435</name>
</gene>
<evidence type="ECO:0000259" key="4">
    <source>
        <dbReference type="Pfam" id="PF26615"/>
    </source>
</evidence>
<feature type="domain" description="DUF8193" evidence="2">
    <location>
        <begin position="39"/>
        <end position="267"/>
    </location>
</feature>
<name>V2Y3L6_9FIRM</name>
<reference evidence="5 6" key="1">
    <citation type="submission" date="2013-06" db="EMBL/GenBank/DDBJ databases">
        <authorList>
            <person name="Weinstock G."/>
            <person name="Sodergren E."/>
            <person name="Clifton S."/>
            <person name="Fulton L."/>
            <person name="Fulton B."/>
            <person name="Courtney L."/>
            <person name="Fronick C."/>
            <person name="Harrison M."/>
            <person name="Strong C."/>
            <person name="Farmer C."/>
            <person name="Delahaunty K."/>
            <person name="Markovic C."/>
            <person name="Hall O."/>
            <person name="Minx P."/>
            <person name="Tomlinson C."/>
            <person name="Mitreva M."/>
            <person name="Nelson J."/>
            <person name="Hou S."/>
            <person name="Wollam A."/>
            <person name="Pepin K.H."/>
            <person name="Johnson M."/>
            <person name="Bhonagiri V."/>
            <person name="Nash W.E."/>
            <person name="Warren W."/>
            <person name="Chinwalla A."/>
            <person name="Mardis E.R."/>
            <person name="Wilson R.K."/>
        </authorList>
    </citation>
    <scope>NUCLEOTIDE SEQUENCE [LARGE SCALE GENOMIC DNA]</scope>
    <source>
        <strain evidence="5 6">ATCC 51271</strain>
    </source>
</reference>
<protein>
    <submittedName>
        <fullName evidence="5">Uncharacterized protein</fullName>
    </submittedName>
</protein>
<dbReference type="AlphaFoldDB" id="V2Y3L6"/>
<accession>V2Y3L6</accession>
<dbReference type="OrthoDB" id="9768560at2"/>
<dbReference type="Proteomes" id="UP000018227">
    <property type="component" value="Unassembled WGS sequence"/>
</dbReference>
<dbReference type="Pfam" id="PF26613">
    <property type="entry name" value="DUF8193"/>
    <property type="match status" value="1"/>
</dbReference>
<feature type="chain" id="PRO_5004714442" evidence="1">
    <location>
        <begin position="30"/>
        <end position="654"/>
    </location>
</feature>
<feature type="domain" description="DUF8194" evidence="3">
    <location>
        <begin position="284"/>
        <end position="373"/>
    </location>
</feature>
<sequence length="654" mass="74244">MNIRKIIKPVIFLFSVTILMFSFMAQTKAADINLGSQSSQDMGKGGKKGTWWKAGDYGIRFTVVNRKTGVRIARSIDYFKLNDFKNKEVWHTGGDNKLEYIYLKNKKFSVDHKQPYASKDSGYAYLRGNDLWNVISVGSSRKTSLKDIKRKYLSSDTFLKRIAKDMGGGVTLDKIKSKENTLVFEPIYYFHLDGKYYALTSTEIALYDAEARMKGKGTIYNGHFSFSHKAIPLAAYLKKDRYGIEPYKGSVRVFTNAEIATQMGVGMLGGKGGEKKIPPKLRVPDYTYRVDTDVYTSVIVTAGNDATPDNPIRVNFDIPGVGRLNSGDVYVPKGRNQLVWVRWHTPKEPVEMEITATVTHSGKSEVKVISTDIEKKSLWEPLNPKADDKKPINLTDFDVNFRPSESKITDTEKKEEQSWSIWETTYHPNGDFIGWGSVVYRDTKGNITGVSYYPEYDNDAYYSFGKHKYRTSYAPNGSSVRYIVNGRIPTNPKKFSVKLEESNMDVHPASTASRANPDKNYVKSGYGIGADISMKIKGSGIGAATGFQTSRYFFPEFNYKKYWRWGDRIEQTNGFQELTDKFTLPKNNYSYTGYKGTSDGRFHFLPIWYPDGIYDIYAEVTDCWTPAGELKTNLMGEISCRGALWDDWHIQPGK</sequence>
<dbReference type="EMBL" id="ACIL03000016">
    <property type="protein sequence ID" value="ESL02301.1"/>
    <property type="molecule type" value="Genomic_DNA"/>
</dbReference>
<proteinExistence type="predicted"/>